<organism evidence="1 2">
    <name type="scientific">Portunus trituberculatus</name>
    <name type="common">Swimming crab</name>
    <name type="synonym">Neptunus trituberculatus</name>
    <dbReference type="NCBI Taxonomy" id="210409"/>
    <lineage>
        <taxon>Eukaryota</taxon>
        <taxon>Metazoa</taxon>
        <taxon>Ecdysozoa</taxon>
        <taxon>Arthropoda</taxon>
        <taxon>Crustacea</taxon>
        <taxon>Multicrustacea</taxon>
        <taxon>Malacostraca</taxon>
        <taxon>Eumalacostraca</taxon>
        <taxon>Eucarida</taxon>
        <taxon>Decapoda</taxon>
        <taxon>Pleocyemata</taxon>
        <taxon>Brachyura</taxon>
        <taxon>Eubrachyura</taxon>
        <taxon>Portunoidea</taxon>
        <taxon>Portunidae</taxon>
        <taxon>Portuninae</taxon>
        <taxon>Portunus</taxon>
    </lineage>
</organism>
<accession>A0A5B7ERX5</accession>
<sequence length="74" mass="8296">MFCLHKPISRFLLCIPPAPPAVSGGCRHLAARRARKVLKEVDVLLASCHFMGHLLQHSKQHLSDATRDDKIPMK</sequence>
<proteinExistence type="predicted"/>
<name>A0A5B7ERX5_PORTR</name>
<dbReference type="PROSITE" id="PS51257">
    <property type="entry name" value="PROKAR_LIPOPROTEIN"/>
    <property type="match status" value="1"/>
</dbReference>
<gene>
    <name evidence="1" type="ORF">E2C01_029425</name>
</gene>
<keyword evidence="2" id="KW-1185">Reference proteome</keyword>
<dbReference type="EMBL" id="VSRR010003398">
    <property type="protein sequence ID" value="MPC35986.1"/>
    <property type="molecule type" value="Genomic_DNA"/>
</dbReference>
<dbReference type="Proteomes" id="UP000324222">
    <property type="component" value="Unassembled WGS sequence"/>
</dbReference>
<evidence type="ECO:0000313" key="2">
    <source>
        <dbReference type="Proteomes" id="UP000324222"/>
    </source>
</evidence>
<reference evidence="1 2" key="1">
    <citation type="submission" date="2019-05" db="EMBL/GenBank/DDBJ databases">
        <title>Another draft genome of Portunus trituberculatus and its Hox gene families provides insights of decapod evolution.</title>
        <authorList>
            <person name="Jeong J.-H."/>
            <person name="Song I."/>
            <person name="Kim S."/>
            <person name="Choi T."/>
            <person name="Kim D."/>
            <person name="Ryu S."/>
            <person name="Kim W."/>
        </authorList>
    </citation>
    <scope>NUCLEOTIDE SEQUENCE [LARGE SCALE GENOMIC DNA]</scope>
    <source>
        <tissue evidence="1">Muscle</tissue>
    </source>
</reference>
<dbReference type="AlphaFoldDB" id="A0A5B7ERX5"/>
<evidence type="ECO:0000313" key="1">
    <source>
        <dbReference type="EMBL" id="MPC35986.1"/>
    </source>
</evidence>
<comment type="caution">
    <text evidence="1">The sequence shown here is derived from an EMBL/GenBank/DDBJ whole genome shotgun (WGS) entry which is preliminary data.</text>
</comment>
<protein>
    <submittedName>
        <fullName evidence="1">Uncharacterized protein</fullName>
    </submittedName>
</protein>